<dbReference type="EMBL" id="FXTH01000030">
    <property type="protein sequence ID" value="SMO94123.1"/>
    <property type="molecule type" value="Genomic_DNA"/>
</dbReference>
<dbReference type="Proteomes" id="UP000317593">
    <property type="component" value="Unassembled WGS sequence"/>
</dbReference>
<feature type="compositionally biased region" description="Basic and acidic residues" evidence="1">
    <location>
        <begin position="34"/>
        <end position="57"/>
    </location>
</feature>
<name>A0A521FD77_9BACT</name>
<protein>
    <submittedName>
        <fullName evidence="2">Uncharacterized protein</fullName>
    </submittedName>
</protein>
<accession>A0A521FD77</accession>
<evidence type="ECO:0000313" key="2">
    <source>
        <dbReference type="EMBL" id="SMO94123.1"/>
    </source>
</evidence>
<gene>
    <name evidence="2" type="ORF">SAMN06265218_1309</name>
</gene>
<organism evidence="2 3">
    <name type="scientific">Fodinibius sediminis</name>
    <dbReference type="NCBI Taxonomy" id="1214077"/>
    <lineage>
        <taxon>Bacteria</taxon>
        <taxon>Pseudomonadati</taxon>
        <taxon>Balneolota</taxon>
        <taxon>Balneolia</taxon>
        <taxon>Balneolales</taxon>
        <taxon>Balneolaceae</taxon>
        <taxon>Fodinibius</taxon>
    </lineage>
</organism>
<evidence type="ECO:0000313" key="3">
    <source>
        <dbReference type="Proteomes" id="UP000317593"/>
    </source>
</evidence>
<feature type="region of interest" description="Disordered" evidence="1">
    <location>
        <begin position="1"/>
        <end position="97"/>
    </location>
</feature>
<keyword evidence="3" id="KW-1185">Reference proteome</keyword>
<dbReference type="AlphaFoldDB" id="A0A521FD77"/>
<reference evidence="2 3" key="1">
    <citation type="submission" date="2017-05" db="EMBL/GenBank/DDBJ databases">
        <authorList>
            <person name="Varghese N."/>
            <person name="Submissions S."/>
        </authorList>
    </citation>
    <scope>NUCLEOTIDE SEQUENCE [LARGE SCALE GENOMIC DNA]</scope>
    <source>
        <strain evidence="2 3">DSM 21194</strain>
    </source>
</reference>
<dbReference type="RefSeq" id="WP_142716081.1">
    <property type="nucleotide sequence ID" value="NZ_FXTH01000030.1"/>
</dbReference>
<feature type="compositionally biased region" description="Basic and acidic residues" evidence="1">
    <location>
        <begin position="70"/>
        <end position="80"/>
    </location>
</feature>
<sequence>MSKEESSPRGKRARRWRKEVQKPLNDAGSGAENHLADQERRHQWQQEMKELKEDGKLLGDASSSTSDSPPGDKDRRRQWQEEMMQLKNDIARKEPGA</sequence>
<evidence type="ECO:0000256" key="1">
    <source>
        <dbReference type="SAM" id="MobiDB-lite"/>
    </source>
</evidence>
<proteinExistence type="predicted"/>